<keyword evidence="2" id="KW-1185">Reference proteome</keyword>
<gene>
    <name evidence="1" type="ORF">J2804_006198</name>
</gene>
<dbReference type="Proteomes" id="UP001264340">
    <property type="component" value="Unassembled WGS sequence"/>
</dbReference>
<evidence type="ECO:0000313" key="2">
    <source>
        <dbReference type="Proteomes" id="UP001264340"/>
    </source>
</evidence>
<organism evidence="1 2">
    <name type="scientific">Paraburkholderia terricola</name>
    <dbReference type="NCBI Taxonomy" id="169427"/>
    <lineage>
        <taxon>Bacteria</taxon>
        <taxon>Pseudomonadati</taxon>
        <taxon>Pseudomonadota</taxon>
        <taxon>Betaproteobacteria</taxon>
        <taxon>Burkholderiales</taxon>
        <taxon>Burkholderiaceae</taxon>
        <taxon>Paraburkholderia</taxon>
    </lineage>
</organism>
<reference evidence="1 2" key="1">
    <citation type="submission" date="2023-07" db="EMBL/GenBank/DDBJ databases">
        <title>Sorghum-associated microbial communities from plants grown in Nebraska, USA.</title>
        <authorList>
            <person name="Schachtman D."/>
        </authorList>
    </citation>
    <scope>NUCLEOTIDE SEQUENCE [LARGE SCALE GENOMIC DNA]</scope>
    <source>
        <strain evidence="1 2">DS1316</strain>
    </source>
</reference>
<evidence type="ECO:0000313" key="1">
    <source>
        <dbReference type="EMBL" id="MDR6412762.1"/>
    </source>
</evidence>
<proteinExistence type="predicted"/>
<dbReference type="RefSeq" id="WP_310127038.1">
    <property type="nucleotide sequence ID" value="NZ_JAVDRP010000024.1"/>
</dbReference>
<dbReference type="EMBL" id="JAVDRP010000024">
    <property type="protein sequence ID" value="MDR6412762.1"/>
    <property type="molecule type" value="Genomic_DNA"/>
</dbReference>
<protein>
    <submittedName>
        <fullName evidence="1">Uncharacterized protein</fullName>
    </submittedName>
</protein>
<sequence length="138" mass="15905">MKGARRAACFSEIPLSAVREFASEPTDEVARYRFYGVSTSKKAVFKLGGRPVIYLPENEGDWIPDDQKWRHVRFEHGTVDFTHEREWRVLGDLNLTKLPGLYVLVWSATEAREITSLDMPVKKLIRGILPMEHLTTFL</sequence>
<name>A0ABU1M159_9BURK</name>
<accession>A0ABU1M159</accession>
<comment type="caution">
    <text evidence="1">The sequence shown here is derived from an EMBL/GenBank/DDBJ whole genome shotgun (WGS) entry which is preliminary data.</text>
</comment>